<keyword evidence="11" id="KW-0464">Manganese</keyword>
<evidence type="ECO:0000256" key="3">
    <source>
        <dbReference type="ARBA" id="ARBA00002443"/>
    </source>
</evidence>
<dbReference type="AlphaFoldDB" id="A0A8H6G137"/>
<comment type="cofactor">
    <cofactor evidence="2">
        <name>Mn(2+)</name>
        <dbReference type="ChEBI" id="CHEBI:29035"/>
    </cofactor>
</comment>
<evidence type="ECO:0000256" key="4">
    <source>
        <dbReference type="ARBA" id="ARBA00008766"/>
    </source>
</evidence>
<dbReference type="Pfam" id="PF00557">
    <property type="entry name" value="Peptidase_M24"/>
    <property type="match status" value="1"/>
</dbReference>
<dbReference type="GeneID" id="59285139"/>
<dbReference type="EC" id="3.4.11.9" evidence="5"/>
<evidence type="ECO:0000256" key="12">
    <source>
        <dbReference type="ARBA" id="ARBA00030849"/>
    </source>
</evidence>
<evidence type="ECO:0000256" key="11">
    <source>
        <dbReference type="ARBA" id="ARBA00023211"/>
    </source>
</evidence>
<evidence type="ECO:0000256" key="2">
    <source>
        <dbReference type="ARBA" id="ARBA00001936"/>
    </source>
</evidence>
<dbReference type="GO" id="GO:0006508">
    <property type="term" value="P:proteolysis"/>
    <property type="evidence" value="ECO:0007669"/>
    <property type="project" value="UniProtKB-KW"/>
</dbReference>
<keyword evidence="9" id="KW-0378">Hydrolase</keyword>
<evidence type="ECO:0000313" key="16">
    <source>
        <dbReference type="Proteomes" id="UP000578531"/>
    </source>
</evidence>
<evidence type="ECO:0000256" key="10">
    <source>
        <dbReference type="ARBA" id="ARBA00023049"/>
    </source>
</evidence>
<reference evidence="15 16" key="1">
    <citation type="journal article" date="2020" name="Genomics">
        <title>Complete, high-quality genomes from long-read metagenomic sequencing of two wolf lichen thalli reveals enigmatic genome architecture.</title>
        <authorList>
            <person name="McKenzie S.K."/>
            <person name="Walston R.F."/>
            <person name="Allen J.L."/>
        </authorList>
    </citation>
    <scope>NUCLEOTIDE SEQUENCE [LARGE SCALE GENOMIC DNA]</scope>
    <source>
        <strain evidence="15">WasteWater2</strain>
    </source>
</reference>
<dbReference type="Proteomes" id="UP000578531">
    <property type="component" value="Unassembled WGS sequence"/>
</dbReference>
<keyword evidence="8" id="KW-0479">Metal-binding</keyword>
<evidence type="ECO:0000256" key="1">
    <source>
        <dbReference type="ARBA" id="ARBA00001424"/>
    </source>
</evidence>
<evidence type="ECO:0000313" key="15">
    <source>
        <dbReference type="EMBL" id="KAF6238504.1"/>
    </source>
</evidence>
<keyword evidence="7" id="KW-0645">Protease</keyword>
<comment type="catalytic activity">
    <reaction evidence="1">
        <text>Release of any N-terminal amino acid, including proline, that is linked to proline, even from a dipeptide or tripeptide.</text>
        <dbReference type="EC" id="3.4.11.9"/>
    </reaction>
</comment>
<proteinExistence type="inferred from homology"/>
<dbReference type="RefSeq" id="XP_037167806.1">
    <property type="nucleotide sequence ID" value="XM_037305398.1"/>
</dbReference>
<comment type="similarity">
    <text evidence="4">Belongs to the peptidase M24B family.</text>
</comment>
<evidence type="ECO:0000256" key="7">
    <source>
        <dbReference type="ARBA" id="ARBA00022670"/>
    </source>
</evidence>
<keyword evidence="10" id="KW-0482">Metalloprotease</keyword>
<evidence type="ECO:0000256" key="9">
    <source>
        <dbReference type="ARBA" id="ARBA00022801"/>
    </source>
</evidence>
<dbReference type="Gene3D" id="3.90.230.10">
    <property type="entry name" value="Creatinase/methionine aminopeptidase superfamily"/>
    <property type="match status" value="1"/>
</dbReference>
<evidence type="ECO:0000256" key="6">
    <source>
        <dbReference type="ARBA" id="ARBA00022438"/>
    </source>
</evidence>
<dbReference type="PANTHER" id="PTHR43226">
    <property type="entry name" value="XAA-PRO AMINOPEPTIDASE 3"/>
    <property type="match status" value="1"/>
</dbReference>
<dbReference type="OrthoDB" id="10261878at2759"/>
<sequence>MLGPGVRYLDAFYLADRIAIEGLMRLGILRKGNIEKLLRTAVSKAFFPHGLGHHMGLDVHDVSAKPILSFCGGEEQSMIEFSEKSPLRLTNEFMAPCTSDAAPWQPGTVITVEPGISFSRYALETVHLPNPEVSKFIDEEVLERYMHVGGARIEDDILITKHGYENLTLTPKGKEMLDIIRDGAECHHGNGCPFSMDAVRRS</sequence>
<feature type="domain" description="Peptidase M24" evidence="14">
    <location>
        <begin position="2"/>
        <end position="161"/>
    </location>
</feature>
<evidence type="ECO:0000256" key="13">
    <source>
        <dbReference type="ARBA" id="ARBA00032413"/>
    </source>
</evidence>
<protein>
    <recommendedName>
        <fullName evidence="5">Xaa-Pro aminopeptidase</fullName>
        <ecNumber evidence="5">3.4.11.9</ecNumber>
    </recommendedName>
    <alternativeName>
        <fullName evidence="12">Aminoacylproline aminopeptidase</fullName>
    </alternativeName>
    <alternativeName>
        <fullName evidence="13">Prolidase</fullName>
    </alternativeName>
</protein>
<dbReference type="InterPro" id="IPR000994">
    <property type="entry name" value="Pept_M24"/>
</dbReference>
<organism evidence="15 16">
    <name type="scientific">Letharia columbiana</name>
    <dbReference type="NCBI Taxonomy" id="112416"/>
    <lineage>
        <taxon>Eukaryota</taxon>
        <taxon>Fungi</taxon>
        <taxon>Dikarya</taxon>
        <taxon>Ascomycota</taxon>
        <taxon>Pezizomycotina</taxon>
        <taxon>Lecanoromycetes</taxon>
        <taxon>OSLEUM clade</taxon>
        <taxon>Lecanoromycetidae</taxon>
        <taxon>Lecanorales</taxon>
        <taxon>Lecanorineae</taxon>
        <taxon>Parmeliaceae</taxon>
        <taxon>Letharia</taxon>
    </lineage>
</organism>
<keyword evidence="16" id="KW-1185">Reference proteome</keyword>
<dbReference type="GO" id="GO:0004177">
    <property type="term" value="F:aminopeptidase activity"/>
    <property type="evidence" value="ECO:0007669"/>
    <property type="project" value="UniProtKB-KW"/>
</dbReference>
<evidence type="ECO:0000259" key="14">
    <source>
        <dbReference type="Pfam" id="PF00557"/>
    </source>
</evidence>
<accession>A0A8H6G137</accession>
<dbReference type="InterPro" id="IPR036005">
    <property type="entry name" value="Creatinase/aminopeptidase-like"/>
</dbReference>
<gene>
    <name evidence="15" type="ORF">HO173_003472</name>
</gene>
<keyword evidence="6" id="KW-0031">Aminopeptidase</keyword>
<dbReference type="SUPFAM" id="SSF55920">
    <property type="entry name" value="Creatinase/aminopeptidase"/>
    <property type="match status" value="1"/>
</dbReference>
<evidence type="ECO:0000256" key="5">
    <source>
        <dbReference type="ARBA" id="ARBA00012574"/>
    </source>
</evidence>
<name>A0A8H6G137_9LECA</name>
<comment type="function">
    <text evidence="3">Catalyzes the removal of a penultimate prolyl residue from the N-termini of peptides.</text>
</comment>
<dbReference type="InterPro" id="IPR052433">
    <property type="entry name" value="X-Pro_dipept-like"/>
</dbReference>
<comment type="caution">
    <text evidence="15">The sequence shown here is derived from an EMBL/GenBank/DDBJ whole genome shotgun (WGS) entry which is preliminary data.</text>
</comment>
<evidence type="ECO:0000256" key="8">
    <source>
        <dbReference type="ARBA" id="ARBA00022723"/>
    </source>
</evidence>
<dbReference type="EMBL" id="JACCJC010000009">
    <property type="protein sequence ID" value="KAF6238504.1"/>
    <property type="molecule type" value="Genomic_DNA"/>
</dbReference>
<dbReference type="GO" id="GO:0046872">
    <property type="term" value="F:metal ion binding"/>
    <property type="evidence" value="ECO:0007669"/>
    <property type="project" value="UniProtKB-KW"/>
</dbReference>
<dbReference type="PANTHER" id="PTHR43226:SF3">
    <property type="entry name" value="XAA-PRO AMINOPEPTIDASE AN0832-RELATED"/>
    <property type="match status" value="1"/>
</dbReference>
<dbReference type="GO" id="GO:0008237">
    <property type="term" value="F:metallopeptidase activity"/>
    <property type="evidence" value="ECO:0007669"/>
    <property type="project" value="UniProtKB-KW"/>
</dbReference>